<reference evidence="3" key="2">
    <citation type="submission" date="2023-06" db="EMBL/GenBank/DDBJ databases">
        <authorList>
            <person name="Ma L."/>
            <person name="Liu K.-W."/>
            <person name="Li Z."/>
            <person name="Hsiao Y.-Y."/>
            <person name="Qi Y."/>
            <person name="Fu T."/>
            <person name="Tang G."/>
            <person name="Zhang D."/>
            <person name="Sun W.-H."/>
            <person name="Liu D.-K."/>
            <person name="Li Y."/>
            <person name="Chen G.-Z."/>
            <person name="Liu X.-D."/>
            <person name="Liao X.-Y."/>
            <person name="Jiang Y.-T."/>
            <person name="Yu X."/>
            <person name="Hao Y."/>
            <person name="Huang J."/>
            <person name="Zhao X.-W."/>
            <person name="Ke S."/>
            <person name="Chen Y.-Y."/>
            <person name="Wu W.-L."/>
            <person name="Hsu J.-L."/>
            <person name="Lin Y.-F."/>
            <person name="Huang M.-D."/>
            <person name="Li C.-Y."/>
            <person name="Huang L."/>
            <person name="Wang Z.-W."/>
            <person name="Zhao X."/>
            <person name="Zhong W.-Y."/>
            <person name="Peng D.-H."/>
            <person name="Ahmad S."/>
            <person name="Lan S."/>
            <person name="Zhang J.-S."/>
            <person name="Tsai W.-C."/>
            <person name="Van De Peer Y."/>
            <person name="Liu Z.-J."/>
        </authorList>
    </citation>
    <scope>NUCLEOTIDE SEQUENCE</scope>
    <source>
        <strain evidence="3">CP</strain>
        <tissue evidence="3">Leaves</tissue>
    </source>
</reference>
<protein>
    <recommendedName>
        <fullName evidence="2">PAP/OAS1 substrate-binding-related domain-containing protein</fullName>
    </recommendedName>
</protein>
<dbReference type="Proteomes" id="UP001180020">
    <property type="component" value="Unassembled WGS sequence"/>
</dbReference>
<reference evidence="3" key="1">
    <citation type="journal article" date="2023" name="Nat. Commun.">
        <title>Diploid and tetraploid genomes of Acorus and the evolution of monocots.</title>
        <authorList>
            <person name="Ma L."/>
            <person name="Liu K.W."/>
            <person name="Li Z."/>
            <person name="Hsiao Y.Y."/>
            <person name="Qi Y."/>
            <person name="Fu T."/>
            <person name="Tang G.D."/>
            <person name="Zhang D."/>
            <person name="Sun W.H."/>
            <person name="Liu D.K."/>
            <person name="Li Y."/>
            <person name="Chen G.Z."/>
            <person name="Liu X.D."/>
            <person name="Liao X.Y."/>
            <person name="Jiang Y.T."/>
            <person name="Yu X."/>
            <person name="Hao Y."/>
            <person name="Huang J."/>
            <person name="Zhao X.W."/>
            <person name="Ke S."/>
            <person name="Chen Y.Y."/>
            <person name="Wu W.L."/>
            <person name="Hsu J.L."/>
            <person name="Lin Y.F."/>
            <person name="Huang M.D."/>
            <person name="Li C.Y."/>
            <person name="Huang L."/>
            <person name="Wang Z.W."/>
            <person name="Zhao X."/>
            <person name="Zhong W.Y."/>
            <person name="Peng D.H."/>
            <person name="Ahmad S."/>
            <person name="Lan S."/>
            <person name="Zhang J.S."/>
            <person name="Tsai W.C."/>
            <person name="Van de Peer Y."/>
            <person name="Liu Z.J."/>
        </authorList>
    </citation>
    <scope>NUCLEOTIDE SEQUENCE</scope>
    <source>
        <strain evidence="3">CP</strain>
    </source>
</reference>
<dbReference type="Gene3D" id="1.10.1410.10">
    <property type="match status" value="1"/>
</dbReference>
<dbReference type="SUPFAM" id="SSF81301">
    <property type="entry name" value="Nucleotidyltransferase"/>
    <property type="match status" value="1"/>
</dbReference>
<sequence>MSVLRMGHVQLLQNNLVVPEDSPAAAAATLRTPLTSPVPSNPDPPSIGGDVMWLAEKSTSEIIQKIQPTKVSELRRRDVIDYVQRLLRGYLGCEVFPFGSVPLKTYLPDGDIDLTALCAPGFEESLAIDVRSVLEAEERNKDSEFEVKDVQFIHAEVLYRFLDHFSKFDWDNYCVSINAEVPENDGSELLLSKDFLNLCVRLFSVPTIEGAKFPPKNLNIVDPLKETNNLGRSVSKGNFYRIRSAFGYGARKLGRILLLPKQDIVDEINKFFLNTLERHGSGHRPDVQECVLSVTNGGADGCSENMTVLRPMPMDSTAQLGEPINHQGRLSEALKNMRISDPENCEDNGHMEGNVISGGRLNGDAKDLATKITKGVHRHPSTHYSPRYLSHSSEDGNIPLNHALFSPRASDEMPVTLSNNALHTYGDAFNDSATFSSSSTSQSEDYYLMDHNFIPSDPSNHFESNSTDYREVGISGTVGRSTESNRLANLAGDHENHLNSLLFAQWFQDPHWSQESQTLAQTLVVYHQPPPSQNRNKHLWDANRWPPPQA</sequence>
<gene>
    <name evidence="3" type="ORF">QJS10_CPB20g00131</name>
</gene>
<dbReference type="Pfam" id="PF26180">
    <property type="entry name" value="PAP-OAS1"/>
    <property type="match status" value="1"/>
</dbReference>
<dbReference type="InterPro" id="IPR058920">
    <property type="entry name" value="PAP-OAS1-bd-rel"/>
</dbReference>
<evidence type="ECO:0000313" key="4">
    <source>
        <dbReference type="Proteomes" id="UP001180020"/>
    </source>
</evidence>
<dbReference type="InterPro" id="IPR058921">
    <property type="entry name" value="PAP/OAS1-rel"/>
</dbReference>
<comment type="caution">
    <text evidence="3">The sequence shown here is derived from an EMBL/GenBank/DDBJ whole genome shotgun (WGS) entry which is preliminary data.</text>
</comment>
<feature type="domain" description="PAP/OAS1 substrate-binding-related" evidence="2">
    <location>
        <begin position="156"/>
        <end position="276"/>
    </location>
</feature>
<name>A0AAV9CCZ6_ACOCL</name>
<dbReference type="AlphaFoldDB" id="A0AAV9CCZ6"/>
<feature type="region of interest" description="Disordered" evidence="1">
    <location>
        <begin position="530"/>
        <end position="550"/>
    </location>
</feature>
<dbReference type="PANTHER" id="PTHR45979:SF2">
    <property type="entry name" value="PAP_OAS1 SUBSTRATE-BINDING DOMAIN SUPERFAMILY"/>
    <property type="match status" value="1"/>
</dbReference>
<evidence type="ECO:0000259" key="2">
    <source>
        <dbReference type="Pfam" id="PF26180"/>
    </source>
</evidence>
<evidence type="ECO:0000256" key="1">
    <source>
        <dbReference type="SAM" id="MobiDB-lite"/>
    </source>
</evidence>
<dbReference type="InterPro" id="IPR043519">
    <property type="entry name" value="NT_sf"/>
</dbReference>
<dbReference type="SUPFAM" id="SSF81631">
    <property type="entry name" value="PAP/OAS1 substrate-binding domain"/>
    <property type="match status" value="1"/>
</dbReference>
<dbReference type="PANTHER" id="PTHR45979">
    <property type="entry name" value="PAP/OAS1 SUBSTRATE-BINDING DOMAIN SUPERFAMILY"/>
    <property type="match status" value="1"/>
</dbReference>
<keyword evidence="4" id="KW-1185">Reference proteome</keyword>
<evidence type="ECO:0000313" key="3">
    <source>
        <dbReference type="EMBL" id="KAK1286619.1"/>
    </source>
</evidence>
<organism evidence="3 4">
    <name type="scientific">Acorus calamus</name>
    <name type="common">Sweet flag</name>
    <dbReference type="NCBI Taxonomy" id="4465"/>
    <lineage>
        <taxon>Eukaryota</taxon>
        <taxon>Viridiplantae</taxon>
        <taxon>Streptophyta</taxon>
        <taxon>Embryophyta</taxon>
        <taxon>Tracheophyta</taxon>
        <taxon>Spermatophyta</taxon>
        <taxon>Magnoliopsida</taxon>
        <taxon>Liliopsida</taxon>
        <taxon>Acoraceae</taxon>
        <taxon>Acorus</taxon>
    </lineage>
</organism>
<proteinExistence type="predicted"/>
<accession>A0AAV9CCZ6</accession>
<dbReference type="EMBL" id="JAUJYO010000020">
    <property type="protein sequence ID" value="KAK1286619.1"/>
    <property type="molecule type" value="Genomic_DNA"/>
</dbReference>